<dbReference type="InterPro" id="IPR000914">
    <property type="entry name" value="SBP_5_dom"/>
</dbReference>
<dbReference type="Pfam" id="PF00496">
    <property type="entry name" value="SBP_bac_5"/>
    <property type="match status" value="1"/>
</dbReference>
<dbReference type="RefSeq" id="WP_109748549.1">
    <property type="nucleotide sequence ID" value="NZ_JANKBI010000020.1"/>
</dbReference>
<dbReference type="Gene3D" id="3.10.105.10">
    <property type="entry name" value="Dipeptide-binding Protein, Domain 3"/>
    <property type="match status" value="1"/>
</dbReference>
<dbReference type="GO" id="GO:0015833">
    <property type="term" value="P:peptide transport"/>
    <property type="evidence" value="ECO:0007669"/>
    <property type="project" value="TreeGrafter"/>
</dbReference>
<keyword evidence="2" id="KW-0813">Transport</keyword>
<dbReference type="AlphaFoldDB" id="A0AB73SYC8"/>
<dbReference type="CDD" id="cd00995">
    <property type="entry name" value="PBP2_NikA_DppA_OppA_like"/>
    <property type="match status" value="1"/>
</dbReference>
<accession>A0AB73SYC8</accession>
<protein>
    <submittedName>
        <fullName evidence="6">ABC-type transport system substrate-binding protein</fullName>
    </submittedName>
</protein>
<gene>
    <name evidence="6" type="ORF">C7383_11959</name>
</gene>
<dbReference type="PIRSF" id="PIRSF002741">
    <property type="entry name" value="MppA"/>
    <property type="match status" value="1"/>
</dbReference>
<evidence type="ECO:0000256" key="2">
    <source>
        <dbReference type="ARBA" id="ARBA00022448"/>
    </source>
</evidence>
<reference evidence="6 7" key="1">
    <citation type="submission" date="2018-05" db="EMBL/GenBank/DDBJ databases">
        <authorList>
            <person name="Goeker M."/>
            <person name="Huntemann M."/>
            <person name="Clum A."/>
            <person name="Pillay M."/>
            <person name="Palaniappan K."/>
            <person name="Varghese N."/>
            <person name="Mikhailova N."/>
            <person name="Stamatis D."/>
            <person name="Reddy T."/>
            <person name="Daum C."/>
            <person name="Shapiro N."/>
            <person name="Ivanova N."/>
            <person name="Kyrpides N."/>
            <person name="Woyke T."/>
        </authorList>
    </citation>
    <scope>NUCLEOTIDE SEQUENCE [LARGE SCALE GENOMIC DNA]</scope>
    <source>
        <strain evidence="6 7">DSM 26524</strain>
    </source>
</reference>
<dbReference type="Proteomes" id="UP000245412">
    <property type="component" value="Unassembled WGS sequence"/>
</dbReference>
<comment type="caution">
    <text evidence="6">The sequence shown here is derived from an EMBL/GenBank/DDBJ whole genome shotgun (WGS) entry which is preliminary data.</text>
</comment>
<feature type="signal peptide" evidence="4">
    <location>
        <begin position="1"/>
        <end position="27"/>
    </location>
</feature>
<dbReference type="Gene3D" id="3.40.190.10">
    <property type="entry name" value="Periplasmic binding protein-like II"/>
    <property type="match status" value="1"/>
</dbReference>
<dbReference type="InterPro" id="IPR030678">
    <property type="entry name" value="Peptide/Ni-bd"/>
</dbReference>
<dbReference type="GO" id="GO:0043190">
    <property type="term" value="C:ATP-binding cassette (ABC) transporter complex"/>
    <property type="evidence" value="ECO:0007669"/>
    <property type="project" value="InterPro"/>
</dbReference>
<keyword evidence="7" id="KW-1185">Reference proteome</keyword>
<feature type="chain" id="PRO_5044506693" evidence="4">
    <location>
        <begin position="28"/>
        <end position="523"/>
    </location>
</feature>
<dbReference type="GO" id="GO:1904680">
    <property type="term" value="F:peptide transmembrane transporter activity"/>
    <property type="evidence" value="ECO:0007669"/>
    <property type="project" value="TreeGrafter"/>
</dbReference>
<evidence type="ECO:0000313" key="6">
    <source>
        <dbReference type="EMBL" id="PWJ72355.1"/>
    </source>
</evidence>
<dbReference type="SUPFAM" id="SSF53850">
    <property type="entry name" value="Periplasmic binding protein-like II"/>
    <property type="match status" value="1"/>
</dbReference>
<keyword evidence="3 4" id="KW-0732">Signal</keyword>
<evidence type="ECO:0000256" key="3">
    <source>
        <dbReference type="ARBA" id="ARBA00022729"/>
    </source>
</evidence>
<evidence type="ECO:0000256" key="1">
    <source>
        <dbReference type="ARBA" id="ARBA00005695"/>
    </source>
</evidence>
<dbReference type="EMBL" id="QGGY01000019">
    <property type="protein sequence ID" value="PWJ72355.1"/>
    <property type="molecule type" value="Genomic_DNA"/>
</dbReference>
<sequence length="523" mass="57484">MKKKLVALMMVGCMVGTLAGGSMSVCAAGSGKTDTVTVGILSDPENMGPWSGMSQGRIAMLFSVYEYMITREDGQVYGVLAKNWEQVDAQTYKVELYDYIHDAAGNPLTASDIVFSFESAIATKNYGKLSVVESVTAIDDYNVEFKFNKALEIGEFENVMLECAIVTQAAYEASKDQMATTPVGTSAYLVESYVPGSELILKDTGNYWQTDESLVHGTSLHNAEEIKFSVITEASQHTVALQTNAVDISNGVPDTDVAKFNEGGEYSEGNAVSIILDNLSFDIEYNMSDNSVFKDDKNLRLAMAYAIDKEGLNIGAFNGNGAAIKDFGNSSYPDYNPEWDNEEYFDYNVDTAKEYLAQSGYDGSALTLMYTNTGAQELLAQMLQAYWGQIGVNVELLGYDQMMAQQEQYNPEAFDVLLKTTGSTDYIVNQWKLCWDARDYQEVTGGTANFVQDDELQKLMEACLNVETYGPETIDAVHDYLVETCYGYGVVQGTINIVHSEKISDVALDSRKQILPGACVYAE</sequence>
<dbReference type="GO" id="GO:0042597">
    <property type="term" value="C:periplasmic space"/>
    <property type="evidence" value="ECO:0007669"/>
    <property type="project" value="UniProtKB-ARBA"/>
</dbReference>
<dbReference type="InterPro" id="IPR039424">
    <property type="entry name" value="SBP_5"/>
</dbReference>
<organism evidence="6 7">
    <name type="scientific">Murimonas intestini</name>
    <dbReference type="NCBI Taxonomy" id="1337051"/>
    <lineage>
        <taxon>Bacteria</taxon>
        <taxon>Bacillati</taxon>
        <taxon>Bacillota</taxon>
        <taxon>Clostridia</taxon>
        <taxon>Lachnospirales</taxon>
        <taxon>Lachnospiraceae</taxon>
        <taxon>Murimonas</taxon>
    </lineage>
</organism>
<proteinExistence type="inferred from homology"/>
<dbReference type="PANTHER" id="PTHR30290:SF9">
    <property type="entry name" value="OLIGOPEPTIDE-BINDING PROTEIN APPA"/>
    <property type="match status" value="1"/>
</dbReference>
<evidence type="ECO:0000313" key="7">
    <source>
        <dbReference type="Proteomes" id="UP000245412"/>
    </source>
</evidence>
<dbReference type="PANTHER" id="PTHR30290">
    <property type="entry name" value="PERIPLASMIC BINDING COMPONENT OF ABC TRANSPORTER"/>
    <property type="match status" value="1"/>
</dbReference>
<evidence type="ECO:0000259" key="5">
    <source>
        <dbReference type="Pfam" id="PF00496"/>
    </source>
</evidence>
<evidence type="ECO:0000256" key="4">
    <source>
        <dbReference type="SAM" id="SignalP"/>
    </source>
</evidence>
<name>A0AB73SYC8_9FIRM</name>
<comment type="similarity">
    <text evidence="1">Belongs to the bacterial solute-binding protein 5 family.</text>
</comment>
<feature type="domain" description="Solute-binding protein family 5" evidence="5">
    <location>
        <begin position="76"/>
        <end position="421"/>
    </location>
</feature>